<dbReference type="EMBL" id="CP036259">
    <property type="protein sequence ID" value="QDR82015.1"/>
    <property type="molecule type" value="Genomic_DNA"/>
</dbReference>
<dbReference type="KEGG" id="sted:SPTER_34360"/>
<name>A0A517DXC4_9FIRM</name>
<feature type="transmembrane region" description="Helical" evidence="1">
    <location>
        <begin position="243"/>
        <end position="263"/>
    </location>
</feature>
<evidence type="ECO:0000256" key="1">
    <source>
        <dbReference type="SAM" id="Phobius"/>
    </source>
</evidence>
<feature type="transmembrane region" description="Helical" evidence="1">
    <location>
        <begin position="283"/>
        <end position="301"/>
    </location>
</feature>
<dbReference type="Pfam" id="PF14897">
    <property type="entry name" value="EpsG"/>
    <property type="match status" value="1"/>
</dbReference>
<proteinExistence type="predicted"/>
<feature type="transmembrane region" description="Helical" evidence="1">
    <location>
        <begin position="153"/>
        <end position="168"/>
    </location>
</feature>
<sequence length="375" mass="44224">MDKVNHSRLKTPKFFKSEVSSILLFLILAISFTFLVFEFIGISRFASKVLSAFPLLLLFITVAFNRSYTLDYYDYKNSFDTGYDSELFDIGFSYLAEFLKFMGLEFESILFIIGVLLIFVILMFTKSSRYTNLVVILYSIGLLIINVTQLRNTIMYLIVFISLIFIQKRKVIKHYLLMFIAISMHKFALIYTPFYYLCTKPRKEFISLVWKGVLIASIVAPIVMNILVWLFPQKLTVYLEREPGLGILIVFVYVLFDLFTIWWIDRKTNNKIDKKDQEMVEVLYRFVFFSIISIPFTFYFLEVKRMQRNALLAKFFYSAMTLQYMNQIDKLITIVLLLISALLPLLVMYYNDELSKFIILDRNVILDFIGVLNFI</sequence>
<feature type="transmembrane region" description="Helical" evidence="1">
    <location>
        <begin position="331"/>
        <end position="350"/>
    </location>
</feature>
<feature type="transmembrane region" description="Helical" evidence="1">
    <location>
        <begin position="130"/>
        <end position="147"/>
    </location>
</feature>
<keyword evidence="1" id="KW-1133">Transmembrane helix</keyword>
<accession>A0A517DXC4</accession>
<feature type="transmembrane region" description="Helical" evidence="1">
    <location>
        <begin position="20"/>
        <end position="42"/>
    </location>
</feature>
<dbReference type="AlphaFoldDB" id="A0A517DXC4"/>
<dbReference type="RefSeq" id="WP_144351441.1">
    <property type="nucleotide sequence ID" value="NZ_CP036259.1"/>
</dbReference>
<feature type="transmembrane region" description="Helical" evidence="1">
    <location>
        <begin position="175"/>
        <end position="196"/>
    </location>
</feature>
<feature type="transmembrane region" description="Helical" evidence="1">
    <location>
        <begin position="208"/>
        <end position="231"/>
    </location>
</feature>
<feature type="transmembrane region" description="Helical" evidence="1">
    <location>
        <begin position="49"/>
        <end position="68"/>
    </location>
</feature>
<dbReference type="Proteomes" id="UP000320776">
    <property type="component" value="Chromosome"/>
</dbReference>
<keyword evidence="1" id="KW-0812">Transmembrane</keyword>
<reference evidence="2 3" key="1">
    <citation type="submission" date="2019-02" db="EMBL/GenBank/DDBJ databases">
        <title>Closed genome of Sporomusa termitida DSM 4440.</title>
        <authorList>
            <person name="Poehlein A."/>
            <person name="Daniel R."/>
        </authorList>
    </citation>
    <scope>NUCLEOTIDE SEQUENCE [LARGE SCALE GENOMIC DNA]</scope>
    <source>
        <strain evidence="2 3">DSM 4440</strain>
    </source>
</reference>
<organism evidence="2 3">
    <name type="scientific">Sporomusa termitida</name>
    <dbReference type="NCBI Taxonomy" id="2377"/>
    <lineage>
        <taxon>Bacteria</taxon>
        <taxon>Bacillati</taxon>
        <taxon>Bacillota</taxon>
        <taxon>Negativicutes</taxon>
        <taxon>Selenomonadales</taxon>
        <taxon>Sporomusaceae</taxon>
        <taxon>Sporomusa</taxon>
    </lineage>
</organism>
<evidence type="ECO:0000313" key="2">
    <source>
        <dbReference type="EMBL" id="QDR82015.1"/>
    </source>
</evidence>
<gene>
    <name evidence="2" type="ORF">SPTER_34360</name>
</gene>
<dbReference type="InterPro" id="IPR049458">
    <property type="entry name" value="EpsG-like"/>
</dbReference>
<protein>
    <submittedName>
        <fullName evidence="2">EpsG family protein</fullName>
    </submittedName>
</protein>
<evidence type="ECO:0000313" key="3">
    <source>
        <dbReference type="Proteomes" id="UP000320776"/>
    </source>
</evidence>
<feature type="transmembrane region" description="Helical" evidence="1">
    <location>
        <begin position="108"/>
        <end position="125"/>
    </location>
</feature>
<keyword evidence="1" id="KW-0472">Membrane</keyword>
<keyword evidence="3" id="KW-1185">Reference proteome</keyword>